<dbReference type="GO" id="GO:1990904">
    <property type="term" value="C:ribonucleoprotein complex"/>
    <property type="evidence" value="ECO:0007669"/>
    <property type="project" value="UniProtKB-KW"/>
</dbReference>
<accession>A0A381VLV7</accession>
<dbReference type="PIRSF" id="PIRSF002161">
    <property type="entry name" value="Ribosomal_L5"/>
    <property type="match status" value="1"/>
</dbReference>
<proteinExistence type="inferred from homology"/>
<dbReference type="Pfam" id="PF00281">
    <property type="entry name" value="Ribosomal_L5"/>
    <property type="match status" value="1"/>
</dbReference>
<organism evidence="6">
    <name type="scientific">marine metagenome</name>
    <dbReference type="NCBI Taxonomy" id="408172"/>
    <lineage>
        <taxon>unclassified sequences</taxon>
        <taxon>metagenomes</taxon>
        <taxon>ecological metagenomes</taxon>
    </lineage>
</organism>
<dbReference type="InterPro" id="IPR022803">
    <property type="entry name" value="Ribosomal_uL5_dom_sf"/>
</dbReference>
<dbReference type="FunFam" id="3.30.1440.10:FF:000001">
    <property type="entry name" value="50S ribosomal protein L5"/>
    <property type="match status" value="1"/>
</dbReference>
<reference evidence="6" key="1">
    <citation type="submission" date="2018-05" db="EMBL/GenBank/DDBJ databases">
        <authorList>
            <person name="Lanie J.A."/>
            <person name="Ng W.-L."/>
            <person name="Kazmierczak K.M."/>
            <person name="Andrzejewski T.M."/>
            <person name="Davidsen T.M."/>
            <person name="Wayne K.J."/>
            <person name="Tettelin H."/>
            <person name="Glass J.I."/>
            <person name="Rusch D."/>
            <person name="Podicherti R."/>
            <person name="Tsui H.-C.T."/>
            <person name="Winkler M.E."/>
        </authorList>
    </citation>
    <scope>NUCLEOTIDE SEQUENCE</scope>
</reference>
<protein>
    <recommendedName>
        <fullName evidence="7">50S ribosomal protein L5</fullName>
    </recommendedName>
</protein>
<evidence type="ECO:0000256" key="2">
    <source>
        <dbReference type="ARBA" id="ARBA00022980"/>
    </source>
</evidence>
<evidence type="ECO:0000256" key="3">
    <source>
        <dbReference type="ARBA" id="ARBA00023274"/>
    </source>
</evidence>
<dbReference type="SUPFAM" id="SSF55282">
    <property type="entry name" value="RL5-like"/>
    <property type="match status" value="1"/>
</dbReference>
<dbReference type="EMBL" id="UINC01008999">
    <property type="protein sequence ID" value="SVA40433.1"/>
    <property type="molecule type" value="Genomic_DNA"/>
</dbReference>
<dbReference type="PANTHER" id="PTHR11994">
    <property type="entry name" value="60S RIBOSOMAL PROTEIN L11-RELATED"/>
    <property type="match status" value="1"/>
</dbReference>
<keyword evidence="3" id="KW-0687">Ribonucleoprotein</keyword>
<dbReference type="GO" id="GO:0006412">
    <property type="term" value="P:translation"/>
    <property type="evidence" value="ECO:0007669"/>
    <property type="project" value="InterPro"/>
</dbReference>
<sequence length="183" mass="20809">MSRLLEEYKKTILSQMMSKFNYKNVYQIPKLQKIVLNMGIGEAKEDAKILDKAQEELSLIAGQKAVKTKAKKAISNFKIRAGMALGVSVTLRNKIMYEFLDRLINIAIPRIRDFRGLNQKSFDGNGNYSLGIKEQIVFPEINYDKIDKVRGLNVTICTNAKTNQEALELLKSFNMPFPATENN</sequence>
<evidence type="ECO:0008006" key="7">
    <source>
        <dbReference type="Google" id="ProtNLM"/>
    </source>
</evidence>
<name>A0A381VLV7_9ZZZZ</name>
<dbReference type="PROSITE" id="PS00358">
    <property type="entry name" value="RIBOSOMAL_L5"/>
    <property type="match status" value="1"/>
</dbReference>
<dbReference type="InterPro" id="IPR020930">
    <property type="entry name" value="Ribosomal_uL5_bac-type"/>
</dbReference>
<dbReference type="NCBIfam" id="NF000585">
    <property type="entry name" value="PRK00010.1"/>
    <property type="match status" value="1"/>
</dbReference>
<evidence type="ECO:0000313" key="6">
    <source>
        <dbReference type="EMBL" id="SVA40433.1"/>
    </source>
</evidence>
<dbReference type="InterPro" id="IPR020929">
    <property type="entry name" value="Ribosomal_uL5_CS"/>
</dbReference>
<comment type="similarity">
    <text evidence="1">Belongs to the universal ribosomal protein uL5 family.</text>
</comment>
<evidence type="ECO:0000259" key="5">
    <source>
        <dbReference type="Pfam" id="PF00673"/>
    </source>
</evidence>
<dbReference type="AlphaFoldDB" id="A0A381VLV7"/>
<dbReference type="InterPro" id="IPR031310">
    <property type="entry name" value="Ribosomal_uL5_N"/>
</dbReference>
<dbReference type="Pfam" id="PF00673">
    <property type="entry name" value="Ribosomal_L5_C"/>
    <property type="match status" value="1"/>
</dbReference>
<dbReference type="InterPro" id="IPR031309">
    <property type="entry name" value="Ribosomal_uL5_C"/>
</dbReference>
<gene>
    <name evidence="6" type="ORF">METZ01_LOCUS93287</name>
</gene>
<dbReference type="GO" id="GO:0003735">
    <property type="term" value="F:structural constituent of ribosome"/>
    <property type="evidence" value="ECO:0007669"/>
    <property type="project" value="InterPro"/>
</dbReference>
<dbReference type="GO" id="GO:0005840">
    <property type="term" value="C:ribosome"/>
    <property type="evidence" value="ECO:0007669"/>
    <property type="project" value="UniProtKB-KW"/>
</dbReference>
<evidence type="ECO:0000259" key="4">
    <source>
        <dbReference type="Pfam" id="PF00281"/>
    </source>
</evidence>
<dbReference type="HAMAP" id="MF_01333_B">
    <property type="entry name" value="Ribosomal_uL5_B"/>
    <property type="match status" value="1"/>
</dbReference>
<keyword evidence="2" id="KW-0689">Ribosomal protein</keyword>
<dbReference type="Gene3D" id="3.30.1440.10">
    <property type="match status" value="1"/>
</dbReference>
<evidence type="ECO:0000256" key="1">
    <source>
        <dbReference type="ARBA" id="ARBA00008553"/>
    </source>
</evidence>
<feature type="domain" description="Large ribosomal subunit protein uL5 C-terminal" evidence="5">
    <location>
        <begin position="85"/>
        <end position="177"/>
    </location>
</feature>
<feature type="domain" description="Large ribosomal subunit protein uL5 N-terminal" evidence="4">
    <location>
        <begin position="24"/>
        <end position="80"/>
    </location>
</feature>
<dbReference type="InterPro" id="IPR002132">
    <property type="entry name" value="Ribosomal_uL5"/>
</dbReference>